<accession>A0A1V2IHU1</accession>
<evidence type="ECO:0000313" key="3">
    <source>
        <dbReference type="Proteomes" id="UP000188929"/>
    </source>
</evidence>
<keyword evidence="1" id="KW-0472">Membrane</keyword>
<protein>
    <submittedName>
        <fullName evidence="2">Uncharacterized protein</fullName>
    </submittedName>
</protein>
<evidence type="ECO:0000256" key="1">
    <source>
        <dbReference type="SAM" id="Phobius"/>
    </source>
</evidence>
<feature type="transmembrane region" description="Helical" evidence="1">
    <location>
        <begin position="149"/>
        <end position="170"/>
    </location>
</feature>
<keyword evidence="1" id="KW-0812">Transmembrane</keyword>
<feature type="transmembrane region" description="Helical" evidence="1">
    <location>
        <begin position="34"/>
        <end position="53"/>
    </location>
</feature>
<gene>
    <name evidence="2" type="ORF">BL253_03015</name>
</gene>
<feature type="transmembrane region" description="Helical" evidence="1">
    <location>
        <begin position="6"/>
        <end position="27"/>
    </location>
</feature>
<proteinExistence type="predicted"/>
<keyword evidence="3" id="KW-1185">Reference proteome</keyword>
<evidence type="ECO:0000313" key="2">
    <source>
        <dbReference type="EMBL" id="ONH32748.1"/>
    </source>
</evidence>
<dbReference type="STRING" id="1834516.BL253_03015"/>
<dbReference type="EMBL" id="MOMC01000008">
    <property type="protein sequence ID" value="ONH32748.1"/>
    <property type="molecule type" value="Genomic_DNA"/>
</dbReference>
<dbReference type="AlphaFoldDB" id="A0A1V2IHU1"/>
<organism evidence="2 3">
    <name type="scientific">Pseudofrankia asymbiotica</name>
    <dbReference type="NCBI Taxonomy" id="1834516"/>
    <lineage>
        <taxon>Bacteria</taxon>
        <taxon>Bacillati</taxon>
        <taxon>Actinomycetota</taxon>
        <taxon>Actinomycetes</taxon>
        <taxon>Frankiales</taxon>
        <taxon>Frankiaceae</taxon>
        <taxon>Pseudofrankia</taxon>
    </lineage>
</organism>
<dbReference type="OrthoDB" id="2082317at2"/>
<reference evidence="3" key="1">
    <citation type="submission" date="2016-10" db="EMBL/GenBank/DDBJ databases">
        <title>Frankia sp. NRRL B-16386 Genome sequencing.</title>
        <authorList>
            <person name="Ghodhbane-Gtari F."/>
            <person name="Swanson E."/>
            <person name="Gueddou A."/>
            <person name="Hezbri K."/>
            <person name="Ktari K."/>
            <person name="Nouioui I."/>
            <person name="Morris K."/>
            <person name="Simpson S."/>
            <person name="Abebe-Akele F."/>
            <person name="Thomas K."/>
            <person name="Gtari M."/>
            <person name="Tisa L.S."/>
        </authorList>
    </citation>
    <scope>NUCLEOTIDE SEQUENCE [LARGE SCALE GENOMIC DNA]</scope>
    <source>
        <strain evidence="3">NRRL B-16386</strain>
    </source>
</reference>
<keyword evidence="1" id="KW-1133">Transmembrane helix</keyword>
<feature type="transmembrane region" description="Helical" evidence="1">
    <location>
        <begin position="119"/>
        <end position="137"/>
    </location>
</feature>
<feature type="transmembrane region" description="Helical" evidence="1">
    <location>
        <begin position="59"/>
        <end position="79"/>
    </location>
</feature>
<dbReference type="Proteomes" id="UP000188929">
    <property type="component" value="Unassembled WGS sequence"/>
</dbReference>
<sequence>MMGAVIVACEVGFWALVVLGLAARYALRWRRTGLVLLALTPLVDVVLLAVTVVDLRGGATAGPFHGLAAIYLGFSATYGHKLINWADVRAAHRFAGGPAPVRRHGAEYTRECWKDVGRTGLAVLIAAALIWTLVVLVDDPDRTVGLEARYPLLGLILTADLLWALSHTVWPRKPKPTPTS</sequence>
<name>A0A1V2IHU1_9ACTN</name>
<comment type="caution">
    <text evidence="2">The sequence shown here is derived from an EMBL/GenBank/DDBJ whole genome shotgun (WGS) entry which is preliminary data.</text>
</comment>